<proteinExistence type="predicted"/>
<evidence type="ECO:0000313" key="1">
    <source>
        <dbReference type="EMBL" id="ALF51520.1"/>
    </source>
</evidence>
<organism evidence="1 2">
    <name type="scientific">Pseudomonas phage PAE1</name>
    <dbReference type="NCBI Taxonomy" id="1718273"/>
    <lineage>
        <taxon>Viruses</taxon>
        <taxon>Duplodnaviria</taxon>
        <taxon>Heunggongvirae</taxon>
        <taxon>Uroviricota</taxon>
        <taxon>Caudoviricetes</taxon>
        <taxon>Mesyanzhinovviridae</taxon>
        <taxon>Rabinowitzvirinae</taxon>
        <taxon>Yuavirus</taxon>
        <taxon>Yuavirus PAE1</taxon>
        <taxon>Pseudomonas virus PAE1</taxon>
    </lineage>
</organism>
<dbReference type="EMBL" id="KT734862">
    <property type="protein sequence ID" value="ALF51520.1"/>
    <property type="molecule type" value="Genomic_DNA"/>
</dbReference>
<dbReference type="Proteomes" id="UP000204629">
    <property type="component" value="Segment"/>
</dbReference>
<gene>
    <name evidence="1" type="ORF">PAE1_20</name>
</gene>
<dbReference type="GeneID" id="26642049"/>
<dbReference type="RefSeq" id="YP_009215711.1">
    <property type="nucleotide sequence ID" value="NC_028980.1"/>
</dbReference>
<reference evidence="1 2" key="1">
    <citation type="journal article" date="2016" name="Genome Announc.">
        <title>Genome Sequences of Pseudomonas oryzihabitans Phage POR1 and Pseudomonas aeruginosa Phage PAE1.</title>
        <authorList>
            <person name="Dyson Z.A."/>
            <person name="Seviour R.J."/>
            <person name="Tucci J."/>
            <person name="Petrovski S."/>
        </authorList>
    </citation>
    <scope>NUCLEOTIDE SEQUENCE [LARGE SCALE GENOMIC DNA]</scope>
</reference>
<dbReference type="KEGG" id="vg:26642049"/>
<dbReference type="OrthoDB" id="12764at10239"/>
<evidence type="ECO:0000313" key="2">
    <source>
        <dbReference type="Proteomes" id="UP000204629"/>
    </source>
</evidence>
<keyword evidence="2" id="KW-1185">Reference proteome</keyword>
<sequence>MSLYKLFKTNENLETDGIWLEYGQTADGKPIRIKIARAGGHNVAFSKALEKATRPYKKAIQTGMLDNKTADRLYKEVFAETVVLDWINVEGPDGQPMDFNKENVLKLFEDLPDLFVDLREQSANVALFRDEVRETDLGNSGKSSATASSKAQ</sequence>
<accession>A0A0N9ERS5</accession>
<name>A0A0N9ERS5_9CAUD</name>
<protein>
    <submittedName>
        <fullName evidence="1">Putative tail protein</fullName>
    </submittedName>
</protein>